<feature type="transmembrane region" description="Helical" evidence="8">
    <location>
        <begin position="191"/>
        <end position="214"/>
    </location>
</feature>
<evidence type="ECO:0000259" key="9">
    <source>
        <dbReference type="PROSITE" id="PS50261"/>
    </source>
</evidence>
<accession>A0AAU9XTZ5</accession>
<feature type="transmembrane region" description="Helical" evidence="8">
    <location>
        <begin position="279"/>
        <end position="300"/>
    </location>
</feature>
<dbReference type="Proteomes" id="UP001159428">
    <property type="component" value="Unassembled WGS sequence"/>
</dbReference>
<name>A0AAU9XTZ5_9CNID</name>
<comment type="subcellular location">
    <subcellularLocation>
        <location evidence="1">Membrane</location>
        <topology evidence="1">Multi-pass membrane protein</topology>
    </subcellularLocation>
</comment>
<dbReference type="GO" id="GO:0004930">
    <property type="term" value="F:G protein-coupled receptor activity"/>
    <property type="evidence" value="ECO:0007669"/>
    <property type="project" value="InterPro"/>
</dbReference>
<feature type="transmembrane region" description="Helical" evidence="8">
    <location>
        <begin position="157"/>
        <end position="179"/>
    </location>
</feature>
<reference evidence="10 11" key="1">
    <citation type="submission" date="2022-05" db="EMBL/GenBank/DDBJ databases">
        <authorList>
            <consortium name="Genoscope - CEA"/>
            <person name="William W."/>
        </authorList>
    </citation>
    <scope>NUCLEOTIDE SEQUENCE [LARGE SCALE GENOMIC DNA]</scope>
</reference>
<feature type="transmembrane region" description="Helical" evidence="8">
    <location>
        <begin position="234"/>
        <end position="258"/>
    </location>
</feature>
<feature type="transmembrane region" description="Helical" evidence="8">
    <location>
        <begin position="90"/>
        <end position="113"/>
    </location>
</feature>
<comment type="similarity">
    <text evidence="2">Belongs to the G-protein coupled receptor 2 family. Adhesion G-protein coupled receptor (ADGR) subfamily.</text>
</comment>
<proteinExistence type="inferred from homology"/>
<feature type="domain" description="G-protein coupled receptors family 2 profile 2" evidence="9">
    <location>
        <begin position="88"/>
        <end position="318"/>
    </location>
</feature>
<protein>
    <recommendedName>
        <fullName evidence="9">G-protein coupled receptors family 2 profile 2 domain-containing protein</fullName>
    </recommendedName>
</protein>
<keyword evidence="6" id="KW-1015">Disulfide bond</keyword>
<evidence type="ECO:0000313" key="11">
    <source>
        <dbReference type="Proteomes" id="UP001159428"/>
    </source>
</evidence>
<dbReference type="GO" id="GO:0005886">
    <property type="term" value="C:plasma membrane"/>
    <property type="evidence" value="ECO:0007669"/>
    <property type="project" value="TreeGrafter"/>
</dbReference>
<dbReference type="InterPro" id="IPR000832">
    <property type="entry name" value="GPCR_2_secretin-like"/>
</dbReference>
<dbReference type="PANTHER" id="PTHR12011">
    <property type="entry name" value="ADHESION G-PROTEIN COUPLED RECEPTOR"/>
    <property type="match status" value="1"/>
</dbReference>
<organism evidence="10 11">
    <name type="scientific">Pocillopora meandrina</name>
    <dbReference type="NCBI Taxonomy" id="46732"/>
    <lineage>
        <taxon>Eukaryota</taxon>
        <taxon>Metazoa</taxon>
        <taxon>Cnidaria</taxon>
        <taxon>Anthozoa</taxon>
        <taxon>Hexacorallia</taxon>
        <taxon>Scleractinia</taxon>
        <taxon>Astrocoeniina</taxon>
        <taxon>Pocilloporidae</taxon>
        <taxon>Pocillopora</taxon>
    </lineage>
</organism>
<evidence type="ECO:0000256" key="3">
    <source>
        <dbReference type="ARBA" id="ARBA00022692"/>
    </source>
</evidence>
<dbReference type="FunFam" id="1.20.1070.10:FF:000058">
    <property type="entry name" value="Adhesion G protein-coupled receptor F5"/>
    <property type="match status" value="1"/>
</dbReference>
<evidence type="ECO:0000256" key="1">
    <source>
        <dbReference type="ARBA" id="ARBA00004141"/>
    </source>
</evidence>
<dbReference type="Pfam" id="PF00002">
    <property type="entry name" value="7tm_2"/>
    <property type="match status" value="1"/>
</dbReference>
<evidence type="ECO:0000256" key="2">
    <source>
        <dbReference type="ARBA" id="ARBA00007343"/>
    </source>
</evidence>
<dbReference type="Gene3D" id="1.20.1070.10">
    <property type="entry name" value="Rhodopsin 7-helix transmembrane proteins"/>
    <property type="match status" value="1"/>
</dbReference>
<evidence type="ECO:0000256" key="7">
    <source>
        <dbReference type="ARBA" id="ARBA00023180"/>
    </source>
</evidence>
<feature type="non-terminal residue" evidence="10">
    <location>
        <position position="1"/>
    </location>
</feature>
<keyword evidence="3 8" id="KW-0812">Transmembrane</keyword>
<keyword evidence="4 8" id="KW-1133">Transmembrane helix</keyword>
<dbReference type="PRINTS" id="PR00249">
    <property type="entry name" value="GPCRSECRETIN"/>
</dbReference>
<dbReference type="EMBL" id="CALNXJ010000064">
    <property type="protein sequence ID" value="CAH3157416.1"/>
    <property type="molecule type" value="Genomic_DNA"/>
</dbReference>
<dbReference type="GO" id="GO:0007166">
    <property type="term" value="P:cell surface receptor signaling pathway"/>
    <property type="evidence" value="ECO:0007669"/>
    <property type="project" value="InterPro"/>
</dbReference>
<evidence type="ECO:0000256" key="4">
    <source>
        <dbReference type="ARBA" id="ARBA00022989"/>
    </source>
</evidence>
<evidence type="ECO:0000313" key="10">
    <source>
        <dbReference type="EMBL" id="CAH3157416.1"/>
    </source>
</evidence>
<dbReference type="PROSITE" id="PS50261">
    <property type="entry name" value="G_PROTEIN_RECEP_F2_4"/>
    <property type="match status" value="1"/>
</dbReference>
<comment type="caution">
    <text evidence="10">The sequence shown here is derived from an EMBL/GenBank/DDBJ whole genome shotgun (WGS) entry which is preliminary data.</text>
</comment>
<keyword evidence="5 8" id="KW-0472">Membrane</keyword>
<keyword evidence="11" id="KW-1185">Reference proteome</keyword>
<dbReference type="AlphaFoldDB" id="A0AAU9XTZ5"/>
<sequence>EEQQWRARIDIASSNFEENGSMVAAFLYKDLHDLLVTDQAIRSETDNQRYINSRIMAVTMDPKPEKLRENVILNFKNLKLTEEDETILKVATYVGLSLSIIGILLTLILYSCLTDVRKPLSQIRLSVSISLGAGQIIFLAGINATENKAACITIAAMMQYFLMAAFCWMLIEGIYFYFFVVKVYNINTKMYMYHVMSWGLPVIMVAISLGIAAGKEGLQSYTSDKYCWLSSTNNLIWIFVAFVAFIEVLNILILLRVIREMTNLLQPTGGDHHFQQIRLGIKTCVVMIPQLGVMWLFGLLSPVNKAFAYIFTILNSTQIKERFKRKMNIVFPSSIKDNSTRKSPQVNLNEVGNVWAI</sequence>
<keyword evidence="7" id="KW-0325">Glycoprotein</keyword>
<dbReference type="InterPro" id="IPR017981">
    <property type="entry name" value="GPCR_2-like_7TM"/>
</dbReference>
<evidence type="ECO:0000256" key="5">
    <source>
        <dbReference type="ARBA" id="ARBA00023136"/>
    </source>
</evidence>
<evidence type="ECO:0000256" key="8">
    <source>
        <dbReference type="SAM" id="Phobius"/>
    </source>
</evidence>
<gene>
    <name evidence="10" type="ORF">PMEA_00030083</name>
</gene>
<dbReference type="PANTHER" id="PTHR12011:SF347">
    <property type="entry name" value="FI21270P1-RELATED"/>
    <property type="match status" value="1"/>
</dbReference>
<feature type="transmembrane region" description="Helical" evidence="8">
    <location>
        <begin position="125"/>
        <end position="145"/>
    </location>
</feature>
<evidence type="ECO:0000256" key="6">
    <source>
        <dbReference type="ARBA" id="ARBA00023157"/>
    </source>
</evidence>